<evidence type="ECO:0000313" key="2">
    <source>
        <dbReference type="Proteomes" id="UP000218542"/>
    </source>
</evidence>
<organism evidence="1 2">
    <name type="scientific">Candidatus Scalindua japonica</name>
    <dbReference type="NCBI Taxonomy" id="1284222"/>
    <lineage>
        <taxon>Bacteria</taxon>
        <taxon>Pseudomonadati</taxon>
        <taxon>Planctomycetota</taxon>
        <taxon>Candidatus Brocadiia</taxon>
        <taxon>Candidatus Brocadiales</taxon>
        <taxon>Candidatus Scalinduaceae</taxon>
        <taxon>Candidatus Scalindua</taxon>
    </lineage>
</organism>
<keyword evidence="2" id="KW-1185">Reference proteome</keyword>
<accession>A0A286TYJ6</accession>
<dbReference type="Proteomes" id="UP000218542">
    <property type="component" value="Unassembled WGS sequence"/>
</dbReference>
<sequence>MYPGSSALLLKKGKDDYQVKSPLDKSIGWVNKMQVEKTLWQDTETREACKNKE</sequence>
<comment type="caution">
    <text evidence="1">The sequence shown here is derived from an EMBL/GenBank/DDBJ whole genome shotgun (WGS) entry which is preliminary data.</text>
</comment>
<dbReference type="AlphaFoldDB" id="A0A286TYJ6"/>
<protein>
    <submittedName>
        <fullName evidence="1">Uncharacterized protein</fullName>
    </submittedName>
</protein>
<proteinExistence type="predicted"/>
<reference evidence="2" key="1">
    <citation type="journal article" date="2017" name="Environ. Microbiol. Rep.">
        <title>Genetic Diversity of Marine Anaerobic Ammonium-Oxidizing Bacteria as Revealed by Genomic and Proteomic Analyses of 'Candidatus Scalindua japonica'.</title>
        <authorList>
            <person name="Oshiki M."/>
            <person name="Mizuto K."/>
            <person name="Kimura Z."/>
            <person name="Kindaichi T."/>
            <person name="Satoh H."/>
            <person name="Okabe S."/>
        </authorList>
    </citation>
    <scope>NUCLEOTIDE SEQUENCE [LARGE SCALE GENOMIC DNA]</scope>
    <source>
        <strain evidence="2">husup-a2</strain>
    </source>
</reference>
<gene>
    <name evidence="1" type="ORF">SCALIN_C16_0031</name>
</gene>
<dbReference type="EMBL" id="BAOS01000016">
    <property type="protein sequence ID" value="GAX60957.1"/>
    <property type="molecule type" value="Genomic_DNA"/>
</dbReference>
<evidence type="ECO:0000313" key="1">
    <source>
        <dbReference type="EMBL" id="GAX60957.1"/>
    </source>
</evidence>
<name>A0A286TYJ6_9BACT</name>